<dbReference type="SFLD" id="SFLDS00029">
    <property type="entry name" value="Radical_SAM"/>
    <property type="match status" value="1"/>
</dbReference>
<dbReference type="SMART" id="SM00729">
    <property type="entry name" value="Elp3"/>
    <property type="match status" value="1"/>
</dbReference>
<comment type="subcellular location">
    <subcellularLocation>
        <location evidence="11">Cytoplasm</location>
    </subcellularLocation>
</comment>
<keyword evidence="4 11" id="KW-0808">Transferase</keyword>
<evidence type="ECO:0000256" key="1">
    <source>
        <dbReference type="ARBA" id="ARBA00003234"/>
    </source>
</evidence>
<dbReference type="InterPro" id="IPR006638">
    <property type="entry name" value="Elp3/MiaA/NifB-like_rSAM"/>
</dbReference>
<feature type="binding site" evidence="11">
    <location>
        <position position="206"/>
    </location>
    <ligand>
        <name>[4Fe-4S] cluster</name>
        <dbReference type="ChEBI" id="CHEBI:49883"/>
        <label>2</label>
        <note>4Fe-4S-S-AdoMet</note>
    </ligand>
</feature>
<keyword evidence="7 11" id="KW-0479">Metal-binding</keyword>
<keyword evidence="3 11" id="KW-0963">Cytoplasm</keyword>
<dbReference type="EMBL" id="JAGZMZ010000009">
    <property type="protein sequence ID" value="MBS4884095.1"/>
    <property type="molecule type" value="Genomic_DNA"/>
</dbReference>
<evidence type="ECO:0000313" key="16">
    <source>
        <dbReference type="EMBL" id="RHM14931.1"/>
    </source>
</evidence>
<evidence type="ECO:0000256" key="7">
    <source>
        <dbReference type="ARBA" id="ARBA00022723"/>
    </source>
</evidence>
<dbReference type="OrthoDB" id="9805215at2"/>
<dbReference type="SFLD" id="SFLDG01061">
    <property type="entry name" value="methylthiotransferase"/>
    <property type="match status" value="1"/>
</dbReference>
<feature type="binding site" evidence="11">
    <location>
        <position position="203"/>
    </location>
    <ligand>
        <name>[4Fe-4S] cluster</name>
        <dbReference type="ChEBI" id="CHEBI:49883"/>
        <label>2</label>
        <note>4Fe-4S-S-AdoMet</note>
    </ligand>
</feature>
<dbReference type="Gene3D" id="3.80.30.20">
    <property type="entry name" value="tm_1862 like domain"/>
    <property type="match status" value="1"/>
</dbReference>
<dbReference type="GO" id="GO:0046872">
    <property type="term" value="F:metal ion binding"/>
    <property type="evidence" value="ECO:0007669"/>
    <property type="project" value="UniProtKB-KW"/>
</dbReference>
<organism evidence="16 17">
    <name type="scientific">Amedibacillus dolichus</name>
    <dbReference type="NCBI Taxonomy" id="31971"/>
    <lineage>
        <taxon>Bacteria</taxon>
        <taxon>Bacillati</taxon>
        <taxon>Bacillota</taxon>
        <taxon>Erysipelotrichia</taxon>
        <taxon>Erysipelotrichales</taxon>
        <taxon>Erysipelotrichaceae</taxon>
        <taxon>Amedibacillus</taxon>
    </lineage>
</organism>
<dbReference type="PROSITE" id="PS51918">
    <property type="entry name" value="RADICAL_SAM"/>
    <property type="match status" value="1"/>
</dbReference>
<keyword evidence="17" id="KW-1185">Reference proteome</keyword>
<reference evidence="15" key="2">
    <citation type="submission" date="2021-02" db="EMBL/GenBank/DDBJ databases">
        <title>Infant gut strain persistence is associated with maternal origin, phylogeny, and functional potential including surface adhesion and iron acquisition.</title>
        <authorList>
            <person name="Lou Y.C."/>
        </authorList>
    </citation>
    <scope>NUCLEOTIDE SEQUENCE</scope>
    <source>
        <strain evidence="15">L3_108_103G1_dasL3_108_103G1_concoct_2</strain>
    </source>
</reference>
<dbReference type="GO" id="GO:0051539">
    <property type="term" value="F:4 iron, 4 sulfur cluster binding"/>
    <property type="evidence" value="ECO:0007669"/>
    <property type="project" value="UniProtKB-UniRule"/>
</dbReference>
<dbReference type="GO" id="GO:0035597">
    <property type="term" value="F:tRNA-2-methylthio-N(6)-dimethylallyladenosine(37) synthase activity"/>
    <property type="evidence" value="ECO:0007669"/>
    <property type="project" value="UniProtKB-EC"/>
</dbReference>
<comment type="subunit">
    <text evidence="11">Monomer.</text>
</comment>
<keyword evidence="5 11" id="KW-0949">S-adenosyl-L-methionine</keyword>
<dbReference type="AlphaFoldDB" id="A0A415PQF4"/>
<comment type="function">
    <text evidence="1 11">Catalyzes the methylthiolation of N6-(dimethylallyl)adenosine (i(6)A), leading to the formation of 2-methylthio-N6-(dimethylallyl)adenosine (ms(2)i(6)A) at position 37 in tRNAs that read codons beginning with uridine.</text>
</comment>
<proteinExistence type="inferred from homology"/>
<dbReference type="InterPro" id="IPR006463">
    <property type="entry name" value="MiaB_methiolase"/>
</dbReference>
<feature type="domain" description="TRAM" evidence="12">
    <location>
        <begin position="417"/>
        <end position="480"/>
    </location>
</feature>
<dbReference type="Proteomes" id="UP000284868">
    <property type="component" value="Unassembled WGS sequence"/>
</dbReference>
<dbReference type="HAMAP" id="MF_01864">
    <property type="entry name" value="tRNA_metthiotr_MiaB"/>
    <property type="match status" value="1"/>
</dbReference>
<dbReference type="InterPro" id="IPR013848">
    <property type="entry name" value="Methylthiotransferase_N"/>
</dbReference>
<reference evidence="16 17" key="1">
    <citation type="submission" date="2018-08" db="EMBL/GenBank/DDBJ databases">
        <title>A genome reference for cultivated species of the human gut microbiota.</title>
        <authorList>
            <person name="Zou Y."/>
            <person name="Xue W."/>
            <person name="Luo G."/>
        </authorList>
    </citation>
    <scope>NUCLEOTIDE SEQUENCE [LARGE SCALE GENOMIC DNA]</scope>
    <source>
        <strain evidence="16 17">AF35-6BH</strain>
    </source>
</reference>
<dbReference type="InterPro" id="IPR002792">
    <property type="entry name" value="TRAM_dom"/>
</dbReference>
<dbReference type="Gene3D" id="3.40.50.12160">
    <property type="entry name" value="Methylthiotransferase, N-terminal domain"/>
    <property type="match status" value="1"/>
</dbReference>
<gene>
    <name evidence="11 16" type="primary">miaB</name>
    <name evidence="16" type="ORF">DWZ83_01765</name>
    <name evidence="15" type="ORF">KHZ85_04945</name>
</gene>
<evidence type="ECO:0000259" key="13">
    <source>
        <dbReference type="PROSITE" id="PS51449"/>
    </source>
</evidence>
<dbReference type="Proteomes" id="UP000753219">
    <property type="component" value="Unassembled WGS sequence"/>
</dbReference>
<dbReference type="InterPro" id="IPR038135">
    <property type="entry name" value="Methylthiotransferase_N_sf"/>
</dbReference>
<dbReference type="PROSITE" id="PS50926">
    <property type="entry name" value="TRAM"/>
    <property type="match status" value="1"/>
</dbReference>
<dbReference type="SFLD" id="SFLDF00273">
    <property type="entry name" value="(dimethylallyl)adenosine_tRNA"/>
    <property type="match status" value="1"/>
</dbReference>
<dbReference type="InterPro" id="IPR007197">
    <property type="entry name" value="rSAM"/>
</dbReference>
<dbReference type="PROSITE" id="PS01278">
    <property type="entry name" value="MTTASE_RADICAL"/>
    <property type="match status" value="1"/>
</dbReference>
<evidence type="ECO:0000256" key="4">
    <source>
        <dbReference type="ARBA" id="ARBA00022679"/>
    </source>
</evidence>
<accession>A0A415PQF4</accession>
<dbReference type="EC" id="2.8.4.3" evidence="10 11"/>
<feature type="binding site" evidence="11">
    <location>
        <position position="199"/>
    </location>
    <ligand>
        <name>[4Fe-4S] cluster</name>
        <dbReference type="ChEBI" id="CHEBI:49883"/>
        <label>2</label>
        <note>4Fe-4S-S-AdoMet</note>
    </ligand>
</feature>
<keyword evidence="8 11" id="KW-0408">Iron</keyword>
<feature type="binding site" evidence="11">
    <location>
        <position position="123"/>
    </location>
    <ligand>
        <name>[4Fe-4S] cluster</name>
        <dbReference type="ChEBI" id="CHEBI:49883"/>
        <label>1</label>
    </ligand>
</feature>
<name>A0A415PQF4_9FIRM</name>
<keyword evidence="9 11" id="KW-0411">Iron-sulfur</keyword>
<dbReference type="NCBIfam" id="TIGR00089">
    <property type="entry name" value="MiaB/RimO family radical SAM methylthiotransferase"/>
    <property type="match status" value="1"/>
</dbReference>
<dbReference type="InterPro" id="IPR005839">
    <property type="entry name" value="Methylthiotransferase"/>
</dbReference>
<dbReference type="SUPFAM" id="SSF102114">
    <property type="entry name" value="Radical SAM enzymes"/>
    <property type="match status" value="1"/>
</dbReference>
<comment type="cofactor">
    <cofactor evidence="11">
        <name>[4Fe-4S] cluster</name>
        <dbReference type="ChEBI" id="CHEBI:49883"/>
    </cofactor>
    <text evidence="11">Binds 2 [4Fe-4S] clusters. One cluster is coordinated with 3 cysteines and an exchangeable S-adenosyl-L-methionine.</text>
</comment>
<evidence type="ECO:0000256" key="5">
    <source>
        <dbReference type="ARBA" id="ARBA00022691"/>
    </source>
</evidence>
<evidence type="ECO:0000313" key="15">
    <source>
        <dbReference type="EMBL" id="MBS4884095.1"/>
    </source>
</evidence>
<dbReference type="GO" id="GO:0005829">
    <property type="term" value="C:cytosol"/>
    <property type="evidence" value="ECO:0007669"/>
    <property type="project" value="TreeGrafter"/>
</dbReference>
<evidence type="ECO:0000256" key="10">
    <source>
        <dbReference type="ARBA" id="ARBA00033765"/>
    </source>
</evidence>
<dbReference type="InterPro" id="IPR020612">
    <property type="entry name" value="Methylthiotransferase_CS"/>
</dbReference>
<dbReference type="NCBIfam" id="TIGR01574">
    <property type="entry name" value="miaB-methiolase"/>
    <property type="match status" value="1"/>
</dbReference>
<comment type="caution">
    <text evidence="16">The sequence shown here is derived from an EMBL/GenBank/DDBJ whole genome shotgun (WGS) entry which is preliminary data.</text>
</comment>
<dbReference type="RefSeq" id="WP_118365263.1">
    <property type="nucleotide sequence ID" value="NZ_CAUFDR010000068.1"/>
</dbReference>
<evidence type="ECO:0000313" key="17">
    <source>
        <dbReference type="Proteomes" id="UP000284868"/>
    </source>
</evidence>
<dbReference type="SFLD" id="SFLDG01082">
    <property type="entry name" value="B12-binding_domain_containing"/>
    <property type="match status" value="1"/>
</dbReference>
<evidence type="ECO:0000256" key="11">
    <source>
        <dbReference type="HAMAP-Rule" id="MF_01864"/>
    </source>
</evidence>
<dbReference type="PANTHER" id="PTHR43020:SF2">
    <property type="entry name" value="MITOCHONDRIAL TRNA METHYLTHIOTRANSFERASE CDK5RAP1"/>
    <property type="match status" value="1"/>
</dbReference>
<dbReference type="PANTHER" id="PTHR43020">
    <property type="entry name" value="CDK5 REGULATORY SUBUNIT-ASSOCIATED PROTEIN 1"/>
    <property type="match status" value="1"/>
</dbReference>
<comment type="similarity">
    <text evidence="11">Belongs to the methylthiotransferase family. MiaB subfamily.</text>
</comment>
<dbReference type="EMBL" id="QRPK01000005">
    <property type="protein sequence ID" value="RHM14931.1"/>
    <property type="molecule type" value="Genomic_DNA"/>
</dbReference>
<dbReference type="PROSITE" id="PS51449">
    <property type="entry name" value="MTTASE_N"/>
    <property type="match status" value="1"/>
</dbReference>
<dbReference type="Pfam" id="PF00919">
    <property type="entry name" value="UPF0004"/>
    <property type="match status" value="1"/>
</dbReference>
<protein>
    <recommendedName>
        <fullName evidence="10 11">tRNA-2-methylthio-N(6)-dimethylallyladenosine synthase</fullName>
        <ecNumber evidence="10 11">2.8.4.3</ecNumber>
    </recommendedName>
    <alternativeName>
        <fullName evidence="11">(Dimethylallyl)adenosine tRNA methylthiotransferase MiaB</fullName>
    </alternativeName>
    <alternativeName>
        <fullName evidence="11">tRNA-i(6)A37 methylthiotransferase</fullName>
    </alternativeName>
</protein>
<evidence type="ECO:0000256" key="8">
    <source>
        <dbReference type="ARBA" id="ARBA00023004"/>
    </source>
</evidence>
<dbReference type="FunFam" id="3.40.50.12160:FF:000006">
    <property type="entry name" value="tRNA-2-methylthio-N(6)-dimethylallyladenosine synthase"/>
    <property type="match status" value="1"/>
</dbReference>
<evidence type="ECO:0000256" key="2">
    <source>
        <dbReference type="ARBA" id="ARBA00022485"/>
    </source>
</evidence>
<dbReference type="Pfam" id="PF01938">
    <property type="entry name" value="TRAM"/>
    <property type="match status" value="1"/>
</dbReference>
<feature type="domain" description="MTTase N-terminal" evidence="13">
    <location>
        <begin position="44"/>
        <end position="162"/>
    </location>
</feature>
<dbReference type="InterPro" id="IPR058240">
    <property type="entry name" value="rSAM_sf"/>
</dbReference>
<dbReference type="Pfam" id="PF04055">
    <property type="entry name" value="Radical_SAM"/>
    <property type="match status" value="1"/>
</dbReference>
<feature type="domain" description="Radical SAM core" evidence="14">
    <location>
        <begin position="185"/>
        <end position="414"/>
    </location>
</feature>
<comment type="catalytic activity">
    <reaction evidence="11">
        <text>N(6)-dimethylallyladenosine(37) in tRNA + (sulfur carrier)-SH + AH2 + 2 S-adenosyl-L-methionine = 2-methylsulfanyl-N(6)-dimethylallyladenosine(37) in tRNA + (sulfur carrier)-H + 5'-deoxyadenosine + L-methionine + A + S-adenosyl-L-homocysteine + 2 H(+)</text>
        <dbReference type="Rhea" id="RHEA:37067"/>
        <dbReference type="Rhea" id="RHEA-COMP:10375"/>
        <dbReference type="Rhea" id="RHEA-COMP:10376"/>
        <dbReference type="Rhea" id="RHEA-COMP:14737"/>
        <dbReference type="Rhea" id="RHEA-COMP:14739"/>
        <dbReference type="ChEBI" id="CHEBI:13193"/>
        <dbReference type="ChEBI" id="CHEBI:15378"/>
        <dbReference type="ChEBI" id="CHEBI:17319"/>
        <dbReference type="ChEBI" id="CHEBI:17499"/>
        <dbReference type="ChEBI" id="CHEBI:29917"/>
        <dbReference type="ChEBI" id="CHEBI:57844"/>
        <dbReference type="ChEBI" id="CHEBI:57856"/>
        <dbReference type="ChEBI" id="CHEBI:59789"/>
        <dbReference type="ChEBI" id="CHEBI:64428"/>
        <dbReference type="ChEBI" id="CHEBI:74415"/>
        <dbReference type="ChEBI" id="CHEBI:74417"/>
        <dbReference type="EC" id="2.8.4.3"/>
    </reaction>
</comment>
<dbReference type="FunFam" id="3.80.30.20:FF:000001">
    <property type="entry name" value="tRNA-2-methylthio-N(6)-dimethylallyladenosine synthase 2"/>
    <property type="match status" value="1"/>
</dbReference>
<evidence type="ECO:0000256" key="6">
    <source>
        <dbReference type="ARBA" id="ARBA00022694"/>
    </source>
</evidence>
<evidence type="ECO:0000256" key="9">
    <source>
        <dbReference type="ARBA" id="ARBA00023014"/>
    </source>
</evidence>
<keyword evidence="2 11" id="KW-0004">4Fe-4S</keyword>
<dbReference type="InterPro" id="IPR023404">
    <property type="entry name" value="rSAM_horseshoe"/>
</dbReference>
<dbReference type="CDD" id="cd01335">
    <property type="entry name" value="Radical_SAM"/>
    <property type="match status" value="1"/>
</dbReference>
<evidence type="ECO:0000256" key="3">
    <source>
        <dbReference type="ARBA" id="ARBA00022490"/>
    </source>
</evidence>
<feature type="binding site" evidence="11">
    <location>
        <position position="53"/>
    </location>
    <ligand>
        <name>[4Fe-4S] cluster</name>
        <dbReference type="ChEBI" id="CHEBI:49883"/>
        <label>1</label>
    </ligand>
</feature>
<sequence>MVKKQPGWALPDLKEAQKRSHHQTVIEKALFAIPPHIQMIGQGKKYYLRTYGCQANERDSETLAGILESMQFTPCSEPSEADVILLNTCAIRKNAEDKVLGELGSLKRLKSDKPDLIFAVCGCMAQEEEIVTLLLEKYRHVQLIFGTHNIHRLPELLYEVMSEGKRVVEVLSKEGEVIENLPVRRFGKHKAWVNIMYGCDKFCTYCIVPYTRGKERSRAMEDILDEVRILKEEGYKEVTLLGQNVNSYGKDAGIVGGFASLLEETAKIGIERIRFTTSHPWDFTDEMIDVIARYDNIMPFIHLPVQSGDSEILKIMGRRYTREQYLTLFHKIKERMPNCAISTDIIVGFPNESEEQFENTLSLVDECQFDNAFTFIYSPREGTPAARMADNVSLEVKQHRLARLNERWNQYAKLKNDAYLGKTVRVLVDGASKKNDQIMSGYTETNKLVNFVAKDAKAGDIVTVKITGCKTFSLDGEQCE</sequence>
<feature type="binding site" evidence="11">
    <location>
        <position position="89"/>
    </location>
    <ligand>
        <name>[4Fe-4S] cluster</name>
        <dbReference type="ChEBI" id="CHEBI:49883"/>
        <label>1</label>
    </ligand>
</feature>
<evidence type="ECO:0000259" key="14">
    <source>
        <dbReference type="PROSITE" id="PS51918"/>
    </source>
</evidence>
<evidence type="ECO:0000259" key="12">
    <source>
        <dbReference type="PROSITE" id="PS50926"/>
    </source>
</evidence>
<keyword evidence="6 11" id="KW-0819">tRNA processing</keyword>